<dbReference type="Proteomes" id="UP000316921">
    <property type="component" value="Chromosome"/>
</dbReference>
<dbReference type="PROSITE" id="PS51318">
    <property type="entry name" value="TAT"/>
    <property type="match status" value="1"/>
</dbReference>
<keyword evidence="1" id="KW-0663">Pyridoxal phosphate</keyword>
<evidence type="ECO:0000313" key="5">
    <source>
        <dbReference type="Proteomes" id="UP000316921"/>
    </source>
</evidence>
<dbReference type="KEGG" id="pbap:Pla133_45450"/>
<dbReference type="InterPro" id="IPR015424">
    <property type="entry name" value="PyrdxlP-dep_Trfase"/>
</dbReference>
<dbReference type="EMBL" id="CP036287">
    <property type="protein sequence ID" value="QDU69425.1"/>
    <property type="molecule type" value="Genomic_DNA"/>
</dbReference>
<dbReference type="Gene3D" id="3.40.640.10">
    <property type="entry name" value="Type I PLP-dependent aspartate aminotransferase-like (Major domain)"/>
    <property type="match status" value="1"/>
</dbReference>
<dbReference type="InterPro" id="IPR015421">
    <property type="entry name" value="PyrdxlP-dep_Trfase_major"/>
</dbReference>
<organism evidence="4 5">
    <name type="scientific">Engelhardtia mirabilis</name>
    <dbReference type="NCBI Taxonomy" id="2528011"/>
    <lineage>
        <taxon>Bacteria</taxon>
        <taxon>Pseudomonadati</taxon>
        <taxon>Planctomycetota</taxon>
        <taxon>Planctomycetia</taxon>
        <taxon>Planctomycetia incertae sedis</taxon>
        <taxon>Engelhardtia</taxon>
    </lineage>
</organism>
<dbReference type="GO" id="GO:0045439">
    <property type="term" value="F:isopenicillin-N epimerase activity"/>
    <property type="evidence" value="ECO:0007669"/>
    <property type="project" value="UniProtKB-EC"/>
</dbReference>
<evidence type="ECO:0000256" key="2">
    <source>
        <dbReference type="SAM" id="SignalP"/>
    </source>
</evidence>
<protein>
    <submittedName>
        <fullName evidence="4">Isopenicillin N epimerase</fullName>
        <ecNumber evidence="4">5.1.1.17</ecNumber>
    </submittedName>
</protein>
<dbReference type="InterPro" id="IPR006311">
    <property type="entry name" value="TAT_signal"/>
</dbReference>
<evidence type="ECO:0000256" key="1">
    <source>
        <dbReference type="ARBA" id="ARBA00022898"/>
    </source>
</evidence>
<dbReference type="PANTHER" id="PTHR43092">
    <property type="entry name" value="L-CYSTEINE DESULFHYDRASE"/>
    <property type="match status" value="1"/>
</dbReference>
<evidence type="ECO:0000259" key="3">
    <source>
        <dbReference type="Pfam" id="PF00266"/>
    </source>
</evidence>
<dbReference type="EC" id="5.1.1.17" evidence="4"/>
<name>A0A518BR30_9BACT</name>
<dbReference type="RefSeq" id="WP_145069308.1">
    <property type="nucleotide sequence ID" value="NZ_CP036287.1"/>
</dbReference>
<feature type="domain" description="Aminotransferase class V" evidence="3">
    <location>
        <begin position="95"/>
        <end position="424"/>
    </location>
</feature>
<dbReference type="InterPro" id="IPR015422">
    <property type="entry name" value="PyrdxlP-dep_Trfase_small"/>
</dbReference>
<keyword evidence="2" id="KW-0732">Signal</keyword>
<proteinExistence type="predicted"/>
<feature type="chain" id="PRO_5021965126" evidence="2">
    <location>
        <begin position="26"/>
        <end position="435"/>
    </location>
</feature>
<dbReference type="AlphaFoldDB" id="A0A518BR30"/>
<reference evidence="4 5" key="1">
    <citation type="submission" date="2019-02" db="EMBL/GenBank/DDBJ databases">
        <title>Deep-cultivation of Planctomycetes and their phenomic and genomic characterization uncovers novel biology.</title>
        <authorList>
            <person name="Wiegand S."/>
            <person name="Jogler M."/>
            <person name="Boedeker C."/>
            <person name="Pinto D."/>
            <person name="Vollmers J."/>
            <person name="Rivas-Marin E."/>
            <person name="Kohn T."/>
            <person name="Peeters S.H."/>
            <person name="Heuer A."/>
            <person name="Rast P."/>
            <person name="Oberbeckmann S."/>
            <person name="Bunk B."/>
            <person name="Jeske O."/>
            <person name="Meyerdierks A."/>
            <person name="Storesund J.E."/>
            <person name="Kallscheuer N."/>
            <person name="Luecker S."/>
            <person name="Lage O.M."/>
            <person name="Pohl T."/>
            <person name="Merkel B.J."/>
            <person name="Hornburger P."/>
            <person name="Mueller R.-W."/>
            <person name="Bruemmer F."/>
            <person name="Labrenz M."/>
            <person name="Spormann A.M."/>
            <person name="Op den Camp H."/>
            <person name="Overmann J."/>
            <person name="Amann R."/>
            <person name="Jetten M.S.M."/>
            <person name="Mascher T."/>
            <person name="Medema M.H."/>
            <person name="Devos D.P."/>
            <person name="Kaster A.-K."/>
            <person name="Ovreas L."/>
            <person name="Rohde M."/>
            <person name="Galperin M.Y."/>
            <person name="Jogler C."/>
        </authorList>
    </citation>
    <scope>NUCLEOTIDE SEQUENCE [LARGE SCALE GENOMIC DNA]</scope>
    <source>
        <strain evidence="4 5">Pla133</strain>
    </source>
</reference>
<dbReference type="Pfam" id="PF00266">
    <property type="entry name" value="Aminotran_5"/>
    <property type="match status" value="1"/>
</dbReference>
<keyword evidence="5" id="KW-1185">Reference proteome</keyword>
<gene>
    <name evidence="4" type="primary">cefD_2</name>
    <name evidence="4" type="ORF">Pla133_45450</name>
</gene>
<dbReference type="InterPro" id="IPR000192">
    <property type="entry name" value="Aminotrans_V_dom"/>
</dbReference>
<evidence type="ECO:0000313" key="4">
    <source>
        <dbReference type="EMBL" id="QDU69425.1"/>
    </source>
</evidence>
<dbReference type="SUPFAM" id="SSF53383">
    <property type="entry name" value="PLP-dependent transferases"/>
    <property type="match status" value="1"/>
</dbReference>
<keyword evidence="4" id="KW-0413">Isomerase</keyword>
<dbReference type="PANTHER" id="PTHR43092:SF6">
    <property type="entry name" value="BLR1280 PROTEIN"/>
    <property type="match status" value="1"/>
</dbReference>
<accession>A0A518BR30</accession>
<sequence length="435" mass="48495" precursor="true">MFHRRQLLIASAAAAAAASALPALASPPIRRRALAALREARPPEAADDLAAAAQDEDFWAWVRDCYTVDTSMVNFNNGGVSPATADAQAAQLRHLAYTHEAPSHHLWRVLSPQVETVRERLARYHGVDAEEVALTRNASESLMTLLFGHDLKRGDEVLCTSHDYPRMLDTVLQRGRREGIRLVTFDPPVPLTDPDELVRMYAERITERTKLILVSHMVYLTGQVFPVTAITALGRERGIPVIVDGAHAIFHMDFRLAELDVDYYGASLHKWLCGPLGTGLLYVRRERIPSVWSLQASSETLDDDIRKFEQVGTRPEDGRLALTESLDLHEAIGGARKLARLCYLRDRWTTRLTEHPRVSLNTNLAPGLAGSIVNLALEGAEPHELQAYLWSEHRIYTISIGFEGCSGLRVSPHVYTTVGEVDRFSEAVERFLELG</sequence>
<feature type="signal peptide" evidence="2">
    <location>
        <begin position="1"/>
        <end position="25"/>
    </location>
</feature>
<dbReference type="Gene3D" id="3.90.1150.10">
    <property type="entry name" value="Aspartate Aminotransferase, domain 1"/>
    <property type="match status" value="1"/>
</dbReference>